<proteinExistence type="predicted"/>
<dbReference type="Gene3D" id="3.80.10.10">
    <property type="entry name" value="Ribonuclease Inhibitor"/>
    <property type="match status" value="2"/>
</dbReference>
<evidence type="ECO:0000256" key="1">
    <source>
        <dbReference type="SAM" id="MobiDB-lite"/>
    </source>
</evidence>
<feature type="domain" description="F-box" evidence="2">
    <location>
        <begin position="107"/>
        <end position="156"/>
    </location>
</feature>
<name>A0AAV4IWS0_9GAST</name>
<dbReference type="AlphaFoldDB" id="A0AAV4IWS0"/>
<sequence length="526" mass="59283">MSGRRKTERGLFGIVKKKSVLFTFNPRQGDECSSDSDDSDYFPGRQSTDEDDVETFVEKQKLKVAKKRVKKASASAPQQRSKRSRRDINIKSDAENEDRPITSGPTSRLPPEILLKIFIYGAMSEGVTRFLPKVSLVCKEWHATASDPSILKHLDLSLVSESRDRCANVINLSKQRLTKLLSTRDLSQCQALTLAGQDKLSVNHIKSLLAQTPSLKSLDLRGCQVNSDMLKNLPEMCLHLERIDLSNLSPSSATSLPYGSVEGLVKALGPKLVELRVGGITSILTKAESMLKAIINCCPFLEELDLSRLPCKITNFHEQKVDLLELARRCPRLTELRLDGHHFVHVGERPSSLQNLKIFSHSIQMFQPAERAIFYNIFSKNKLHELNISETRLKPSKIINCVSNVLSVKTLKLSNMAWDTEDVRELSDCMDSWHGSIETLDLSGNKRDCFNDEFFFFSQRELCATACLQFINLSNSVINSQNVINIVKHCKSLRAIDLTGCRELPRGYKRVFSHQEFSDLIKSLSP</sequence>
<reference evidence="3 4" key="1">
    <citation type="journal article" date="2021" name="Elife">
        <title>Chloroplast acquisition without the gene transfer in kleptoplastic sea slugs, Plakobranchus ocellatus.</title>
        <authorList>
            <person name="Maeda T."/>
            <person name="Takahashi S."/>
            <person name="Yoshida T."/>
            <person name="Shimamura S."/>
            <person name="Takaki Y."/>
            <person name="Nagai Y."/>
            <person name="Toyoda A."/>
            <person name="Suzuki Y."/>
            <person name="Arimoto A."/>
            <person name="Ishii H."/>
            <person name="Satoh N."/>
            <person name="Nishiyama T."/>
            <person name="Hasebe M."/>
            <person name="Maruyama T."/>
            <person name="Minagawa J."/>
            <person name="Obokata J."/>
            <person name="Shigenobu S."/>
        </authorList>
    </citation>
    <scope>NUCLEOTIDE SEQUENCE [LARGE SCALE GENOMIC DNA]</scope>
</reference>
<organism evidence="3 4">
    <name type="scientific">Elysia marginata</name>
    <dbReference type="NCBI Taxonomy" id="1093978"/>
    <lineage>
        <taxon>Eukaryota</taxon>
        <taxon>Metazoa</taxon>
        <taxon>Spiralia</taxon>
        <taxon>Lophotrochozoa</taxon>
        <taxon>Mollusca</taxon>
        <taxon>Gastropoda</taxon>
        <taxon>Heterobranchia</taxon>
        <taxon>Euthyneura</taxon>
        <taxon>Panpulmonata</taxon>
        <taxon>Sacoglossa</taxon>
        <taxon>Placobranchoidea</taxon>
        <taxon>Plakobranchidae</taxon>
        <taxon>Elysia</taxon>
    </lineage>
</organism>
<evidence type="ECO:0000259" key="2">
    <source>
        <dbReference type="Pfam" id="PF12937"/>
    </source>
</evidence>
<feature type="region of interest" description="Disordered" evidence="1">
    <location>
        <begin position="25"/>
        <end position="107"/>
    </location>
</feature>
<dbReference type="Pfam" id="PF12937">
    <property type="entry name" value="F-box-like"/>
    <property type="match status" value="1"/>
</dbReference>
<dbReference type="InterPro" id="IPR001810">
    <property type="entry name" value="F-box_dom"/>
</dbReference>
<dbReference type="GO" id="GO:0019005">
    <property type="term" value="C:SCF ubiquitin ligase complex"/>
    <property type="evidence" value="ECO:0007669"/>
    <property type="project" value="TreeGrafter"/>
</dbReference>
<dbReference type="InterPro" id="IPR036047">
    <property type="entry name" value="F-box-like_dom_sf"/>
</dbReference>
<feature type="compositionally biased region" description="Basic residues" evidence="1">
    <location>
        <begin position="62"/>
        <end position="71"/>
    </location>
</feature>
<dbReference type="EMBL" id="BMAT01002740">
    <property type="protein sequence ID" value="GFS12951.1"/>
    <property type="molecule type" value="Genomic_DNA"/>
</dbReference>
<protein>
    <submittedName>
        <fullName evidence="3">F-box/LRR-repeat protein</fullName>
    </submittedName>
</protein>
<dbReference type="SUPFAM" id="SSF52047">
    <property type="entry name" value="RNI-like"/>
    <property type="match status" value="1"/>
</dbReference>
<feature type="compositionally biased region" description="Basic and acidic residues" evidence="1">
    <location>
        <begin position="86"/>
        <end position="100"/>
    </location>
</feature>
<accession>A0AAV4IWS0</accession>
<comment type="caution">
    <text evidence="3">The sequence shown here is derived from an EMBL/GenBank/DDBJ whole genome shotgun (WGS) entry which is preliminary data.</text>
</comment>
<evidence type="ECO:0000313" key="4">
    <source>
        <dbReference type="Proteomes" id="UP000762676"/>
    </source>
</evidence>
<evidence type="ECO:0000313" key="3">
    <source>
        <dbReference type="EMBL" id="GFS12951.1"/>
    </source>
</evidence>
<dbReference type="InterPro" id="IPR032675">
    <property type="entry name" value="LRR_dom_sf"/>
</dbReference>
<gene>
    <name evidence="3" type="ORF">ElyMa_001385100</name>
</gene>
<dbReference type="PANTHER" id="PTHR13318">
    <property type="entry name" value="PARTNER OF PAIRED, ISOFORM B-RELATED"/>
    <property type="match status" value="1"/>
</dbReference>
<dbReference type="GO" id="GO:0031146">
    <property type="term" value="P:SCF-dependent proteasomal ubiquitin-dependent protein catabolic process"/>
    <property type="evidence" value="ECO:0007669"/>
    <property type="project" value="TreeGrafter"/>
</dbReference>
<dbReference type="Proteomes" id="UP000762676">
    <property type="component" value="Unassembled WGS sequence"/>
</dbReference>
<keyword evidence="4" id="KW-1185">Reference proteome</keyword>
<dbReference type="SUPFAM" id="SSF81383">
    <property type="entry name" value="F-box domain"/>
    <property type="match status" value="1"/>
</dbReference>